<sequence length="485" mass="53953">MDRINRIDKSKYTEAQIKSIRMAYNALSDLAKSLVTNLHILIDAENYVIYQNTVVKQAKLDANAFDLHMDTVTRNSSTAEIAKARSLYNNLSAEAKRHVTTLEKLVRLETMWNDPQYIELVYTYYPDYVNAVKPGAIVVEKPKHDPLYIPDDSTQIPSSVATSVPKTASWSQYETMTYQNGRYTTQITSTQVKNIADRNMRLKAGDVDIVIPTSEIQSATAAMGVALNIVNNQLNIQFTEGNNVKNFSSYVEIHVPMSTLKGNTSQIIERVTTTGSSPASFKVDGSNFIIRTTSGGTFKVTTGDIRYTDIQNNTQGNAIRELAKRGITFNTTNRLVQSYKQVNKLDVMTMIASAMDLSSNSKSKYMDLENAQHLKHAQGLLEAGIMSGATSSRFSPTATVTKQEAAIIIANMYRYLNQDLSKVYNELTSNYRDIANLTLEARQSIAILELFGVVDGTGAFNPTQTLSRGEFAELFYKALSAIDYL</sequence>
<evidence type="ECO:0000313" key="3">
    <source>
        <dbReference type="Proteomes" id="UP000619101"/>
    </source>
</evidence>
<reference evidence="2 3" key="1">
    <citation type="submission" date="2020-08" db="EMBL/GenBank/DDBJ databases">
        <title>A Genomic Blueprint of the Chicken Gut Microbiome.</title>
        <authorList>
            <person name="Gilroy R."/>
            <person name="Ravi A."/>
            <person name="Getino M."/>
            <person name="Pursley I."/>
            <person name="Horton D.L."/>
            <person name="Alikhan N.-F."/>
            <person name="Baker D."/>
            <person name="Gharbi K."/>
            <person name="Hall N."/>
            <person name="Watson M."/>
            <person name="Adriaenssens E.M."/>
            <person name="Foster-Nyarko E."/>
            <person name="Jarju S."/>
            <person name="Secka A."/>
            <person name="Antonio M."/>
            <person name="Oren A."/>
            <person name="Chaudhuri R."/>
            <person name="La Ragione R.M."/>
            <person name="Hildebrand F."/>
            <person name="Pallen M.J."/>
        </authorList>
    </citation>
    <scope>NUCLEOTIDE SEQUENCE [LARGE SCALE GENOMIC DNA]</scope>
    <source>
        <strain evidence="2 3">A46</strain>
    </source>
</reference>
<organism evidence="2 3">
    <name type="scientific">Solibacillus faecavium</name>
    <dbReference type="NCBI Taxonomy" id="2762221"/>
    <lineage>
        <taxon>Bacteria</taxon>
        <taxon>Bacillati</taxon>
        <taxon>Bacillota</taxon>
        <taxon>Bacilli</taxon>
        <taxon>Bacillales</taxon>
        <taxon>Caryophanaceae</taxon>
        <taxon>Solibacillus</taxon>
    </lineage>
</organism>
<dbReference type="InterPro" id="IPR001119">
    <property type="entry name" value="SLH_dom"/>
</dbReference>
<dbReference type="Pfam" id="PF00395">
    <property type="entry name" value="SLH"/>
    <property type="match status" value="1"/>
</dbReference>
<keyword evidence="3" id="KW-1185">Reference proteome</keyword>
<accession>A0ABR8Y245</accession>
<evidence type="ECO:0000313" key="2">
    <source>
        <dbReference type="EMBL" id="MBD8038270.1"/>
    </source>
</evidence>
<dbReference type="EMBL" id="JACSPZ010000009">
    <property type="protein sequence ID" value="MBD8038270.1"/>
    <property type="molecule type" value="Genomic_DNA"/>
</dbReference>
<dbReference type="PROSITE" id="PS51272">
    <property type="entry name" value="SLH"/>
    <property type="match status" value="2"/>
</dbReference>
<evidence type="ECO:0000259" key="1">
    <source>
        <dbReference type="PROSITE" id="PS51272"/>
    </source>
</evidence>
<name>A0ABR8Y245_9BACL</name>
<comment type="caution">
    <text evidence="2">The sequence shown here is derived from an EMBL/GenBank/DDBJ whole genome shotgun (WGS) entry which is preliminary data.</text>
</comment>
<dbReference type="Proteomes" id="UP000619101">
    <property type="component" value="Unassembled WGS sequence"/>
</dbReference>
<feature type="domain" description="SLH" evidence="1">
    <location>
        <begin position="360"/>
        <end position="423"/>
    </location>
</feature>
<protein>
    <submittedName>
        <fullName evidence="2">S-layer homology domain-containing protein</fullName>
    </submittedName>
</protein>
<gene>
    <name evidence="2" type="ORF">H9635_16065</name>
</gene>
<proteinExistence type="predicted"/>
<feature type="domain" description="SLH" evidence="1">
    <location>
        <begin position="428"/>
        <end position="485"/>
    </location>
</feature>